<dbReference type="InterPro" id="IPR014710">
    <property type="entry name" value="RmlC-like_jellyroll"/>
</dbReference>
<dbReference type="InterPro" id="IPR036390">
    <property type="entry name" value="WH_DNA-bd_sf"/>
</dbReference>
<reference evidence="6" key="1">
    <citation type="journal article" date="2019" name="Int. J. Syst. Evol. Microbiol.">
        <title>The Global Catalogue of Microorganisms (GCM) 10K type strain sequencing project: providing services to taxonomists for standard genome sequencing and annotation.</title>
        <authorList>
            <consortium name="The Broad Institute Genomics Platform"/>
            <consortium name="The Broad Institute Genome Sequencing Center for Infectious Disease"/>
            <person name="Wu L."/>
            <person name="Ma J."/>
        </authorList>
    </citation>
    <scope>NUCLEOTIDE SEQUENCE [LARGE SCALE GENOMIC DNA]</scope>
    <source>
        <strain evidence="6">NBRC 102407</strain>
    </source>
</reference>
<keyword evidence="2" id="KW-0238">DNA-binding</keyword>
<proteinExistence type="predicted"/>
<evidence type="ECO:0000256" key="2">
    <source>
        <dbReference type="ARBA" id="ARBA00023125"/>
    </source>
</evidence>
<dbReference type="Proteomes" id="UP001157167">
    <property type="component" value="Unassembled WGS sequence"/>
</dbReference>
<evidence type="ECO:0000313" key="6">
    <source>
        <dbReference type="Proteomes" id="UP001157167"/>
    </source>
</evidence>
<dbReference type="SUPFAM" id="SSF51206">
    <property type="entry name" value="cAMP-binding domain-like"/>
    <property type="match status" value="1"/>
</dbReference>
<dbReference type="Gene3D" id="2.60.120.10">
    <property type="entry name" value="Jelly Rolls"/>
    <property type="match status" value="1"/>
</dbReference>
<dbReference type="InterPro" id="IPR036388">
    <property type="entry name" value="WH-like_DNA-bd_sf"/>
</dbReference>
<evidence type="ECO:0000256" key="1">
    <source>
        <dbReference type="ARBA" id="ARBA00023015"/>
    </source>
</evidence>
<keyword evidence="3" id="KW-0804">Transcription</keyword>
<dbReference type="InterPro" id="IPR012318">
    <property type="entry name" value="HTH_CRP"/>
</dbReference>
<keyword evidence="1" id="KW-0805">Transcription regulation</keyword>
<evidence type="ECO:0000256" key="3">
    <source>
        <dbReference type="ARBA" id="ARBA00023163"/>
    </source>
</evidence>
<comment type="caution">
    <text evidence="5">The sequence shown here is derived from an EMBL/GenBank/DDBJ whole genome shotgun (WGS) entry which is preliminary data.</text>
</comment>
<feature type="domain" description="HTH crp-type" evidence="4">
    <location>
        <begin position="148"/>
        <end position="214"/>
    </location>
</feature>
<dbReference type="InterPro" id="IPR000595">
    <property type="entry name" value="cNMP-bd_dom"/>
</dbReference>
<accession>A0ABQ6FF32</accession>
<dbReference type="CDD" id="cd00038">
    <property type="entry name" value="CAP_ED"/>
    <property type="match status" value="1"/>
</dbReference>
<sequence>MPSIVAANRLLEALPATERGRLLDHCEPVVLRFAEILAEAGEPIREVWFPIRCAIVQVARIDGHANLEVGLVGDEGALGASLVLDVAESPQQALVQEPGEALRIEAGRFRRELARSPALTRVLRHYIHAQMGQLAQTAGCTRFHVVEARLARWLLMTQDRAHSSQFHLTHEFLANVLGVRRVGITRAATTLQSHRLIRYTRGDITVTDRAGLEAAACGCYAADKICYQRSMAMPAAARTQPQP</sequence>
<evidence type="ECO:0000259" key="4">
    <source>
        <dbReference type="Pfam" id="PF13545"/>
    </source>
</evidence>
<dbReference type="PANTHER" id="PTHR24567">
    <property type="entry name" value="CRP FAMILY TRANSCRIPTIONAL REGULATORY PROTEIN"/>
    <property type="match status" value="1"/>
</dbReference>
<keyword evidence="6" id="KW-1185">Reference proteome</keyword>
<dbReference type="InterPro" id="IPR018490">
    <property type="entry name" value="cNMP-bd_dom_sf"/>
</dbReference>
<dbReference type="SUPFAM" id="SSF46785">
    <property type="entry name" value="Winged helix' DNA-binding domain"/>
    <property type="match status" value="1"/>
</dbReference>
<protein>
    <submittedName>
        <fullName evidence="5">Crp/Fnr family transcriptional regulator</fullName>
    </submittedName>
</protein>
<dbReference type="InterPro" id="IPR050397">
    <property type="entry name" value="Env_Response_Regulators"/>
</dbReference>
<evidence type="ECO:0000313" key="5">
    <source>
        <dbReference type="EMBL" id="GLT23919.1"/>
    </source>
</evidence>
<gene>
    <name evidence="5" type="ORF">GCM10007933_33900</name>
</gene>
<dbReference type="Gene3D" id="1.10.10.10">
    <property type="entry name" value="Winged helix-like DNA-binding domain superfamily/Winged helix DNA-binding domain"/>
    <property type="match status" value="1"/>
</dbReference>
<organism evidence="5 6">
    <name type="scientific">Zoogloea oryzae</name>
    <dbReference type="NCBI Taxonomy" id="310767"/>
    <lineage>
        <taxon>Bacteria</taxon>
        <taxon>Pseudomonadati</taxon>
        <taxon>Pseudomonadota</taxon>
        <taxon>Betaproteobacteria</taxon>
        <taxon>Rhodocyclales</taxon>
        <taxon>Zoogloeaceae</taxon>
        <taxon>Zoogloea</taxon>
    </lineage>
</organism>
<dbReference type="RefSeq" id="WP_284189090.1">
    <property type="nucleotide sequence ID" value="NZ_BSPX01000065.1"/>
</dbReference>
<dbReference type="EMBL" id="BSPX01000065">
    <property type="protein sequence ID" value="GLT23919.1"/>
    <property type="molecule type" value="Genomic_DNA"/>
</dbReference>
<dbReference type="Pfam" id="PF13545">
    <property type="entry name" value="HTH_Crp_2"/>
    <property type="match status" value="1"/>
</dbReference>
<dbReference type="PANTHER" id="PTHR24567:SF74">
    <property type="entry name" value="HTH-TYPE TRANSCRIPTIONAL REGULATOR ARCR"/>
    <property type="match status" value="1"/>
</dbReference>
<name>A0ABQ6FF32_9RHOO</name>